<dbReference type="InterPro" id="IPR011990">
    <property type="entry name" value="TPR-like_helical_dom_sf"/>
</dbReference>
<feature type="region of interest" description="Disordered" evidence="1">
    <location>
        <begin position="183"/>
        <end position="203"/>
    </location>
</feature>
<dbReference type="Proteomes" id="UP000178129">
    <property type="component" value="Unassembled WGS sequence"/>
</dbReference>
<gene>
    <name evidence="2" type="ORF">RCO7_09447</name>
</gene>
<name>A0A1E1K6L7_9HELO</name>
<feature type="region of interest" description="Disordered" evidence="1">
    <location>
        <begin position="1"/>
        <end position="22"/>
    </location>
</feature>
<dbReference type="InParanoid" id="A0A1E1K6L7"/>
<accession>A0A1E1K6L7</accession>
<comment type="caution">
    <text evidence="2">The sequence shown here is derived from an EMBL/GenBank/DDBJ whole genome shotgun (WGS) entry which is preliminary data.</text>
</comment>
<sequence length="509" mass="55860">MPKPKQFTKMPKKRSKHVQSVPETADEYLAAGVDFEEAGEKWRGGDAAKSTRFFVRAIDCYDEALKKFPNSFDLAYNKARVQYELTQHPKLLRLLPGSLLDLLQTALTSSQFALSLNEENADALFNLAQVLTSLAENLSESSTDGSTLDLIEQALRLFQLCLECQEKQAKESAAQAQLAESMLSNNGDAPHGQPTDVVDSEESGISVSTASAMDIDDGKEPAQDERWASIVEPVTNDVLLDTVLAQLETLSQLCGLMLNVSEEAIGRVETYAKDLINFKLDQYVTGTDRFLEANITKANFLCAFTNLQFQANLTDINRYAETIQTAYSTITLEASAEGLCSYAEALIAFNSSARILTTTNPKVNSRDTLAARWLALSKALTHLTAASKIPEVDNIVKIHIARGDVEVSRFQLGHTDIVFEPARDNSEVLLKNAGKFYVGAKNLASTLGWEDEGIEAAFKQALVKGLLGDGNELKVGLHEAQKGTALLVELLEDGLVTREQLHKMDIKDF</sequence>
<organism evidence="2 3">
    <name type="scientific">Rhynchosporium graminicola</name>
    <dbReference type="NCBI Taxonomy" id="2792576"/>
    <lineage>
        <taxon>Eukaryota</taxon>
        <taxon>Fungi</taxon>
        <taxon>Dikarya</taxon>
        <taxon>Ascomycota</taxon>
        <taxon>Pezizomycotina</taxon>
        <taxon>Leotiomycetes</taxon>
        <taxon>Helotiales</taxon>
        <taxon>Ploettnerulaceae</taxon>
        <taxon>Rhynchosporium</taxon>
    </lineage>
</organism>
<reference evidence="3" key="1">
    <citation type="submission" date="2016-03" db="EMBL/GenBank/DDBJ databases">
        <authorList>
            <person name="Ploux O."/>
        </authorList>
    </citation>
    <scope>NUCLEOTIDE SEQUENCE [LARGE SCALE GENOMIC DNA]</scope>
    <source>
        <strain evidence="3">UK7</strain>
    </source>
</reference>
<protein>
    <submittedName>
        <fullName evidence="2">Uncharacterized protein</fullName>
    </submittedName>
</protein>
<evidence type="ECO:0000256" key="1">
    <source>
        <dbReference type="SAM" id="MobiDB-lite"/>
    </source>
</evidence>
<keyword evidence="3" id="KW-1185">Reference proteome</keyword>
<dbReference type="EMBL" id="FJUW01000007">
    <property type="protein sequence ID" value="CZS93723.1"/>
    <property type="molecule type" value="Genomic_DNA"/>
</dbReference>
<dbReference type="SUPFAM" id="SSF48452">
    <property type="entry name" value="TPR-like"/>
    <property type="match status" value="1"/>
</dbReference>
<proteinExistence type="predicted"/>
<dbReference type="Gene3D" id="1.25.40.10">
    <property type="entry name" value="Tetratricopeptide repeat domain"/>
    <property type="match status" value="1"/>
</dbReference>
<evidence type="ECO:0000313" key="3">
    <source>
        <dbReference type="Proteomes" id="UP000178129"/>
    </source>
</evidence>
<evidence type="ECO:0000313" key="2">
    <source>
        <dbReference type="EMBL" id="CZS93723.1"/>
    </source>
</evidence>
<dbReference type="AlphaFoldDB" id="A0A1E1K6L7"/>